<dbReference type="Proteomes" id="UP001485459">
    <property type="component" value="Chromosome"/>
</dbReference>
<sequence>MREIATIIHEAVEQWEEQTKIQAKLTEGPTTEGLDAAMEFKYNGKKHRVYIEAKRELRNYQLPEIEMLAKKYHPLMVVADNIFPKIKEELKEKGIAYLETSGNMYYRVEDLFIWLEGKKPIMKEDEKLGRAFAKTGLKAVFHFLLMPELVNTTYRNIAEVTGISFGNINFIMTDLKQQGYLLKINDDEYQLYRKRELLAKWMDAYEHKLKPSLLVGTFRFINQTEAAKWNQIELNDSKSWWGGEPGGDLLTNYLQPEIFTLYTTEAKPELIKNYRFLPDPNGYIKVYKKFWNSDETNSNVAPPLLVYVDLINTGDRRCMETAEKIYNEFLQDKF</sequence>
<reference evidence="2" key="1">
    <citation type="submission" date="2024-03" db="EMBL/GenBank/DDBJ databases">
        <title>Chitinophaga horti sp. nov., isolated from garden soil.</title>
        <authorList>
            <person name="Lee D.S."/>
            <person name="Han D.M."/>
            <person name="Baek J.H."/>
            <person name="Choi D.G."/>
            <person name="Jeon J.H."/>
            <person name="Jeon C.O."/>
        </authorList>
    </citation>
    <scope>NUCLEOTIDE SEQUENCE [LARGE SCALE GENOMIC DNA]</scope>
    <source>
        <strain evidence="2">GPA1</strain>
    </source>
</reference>
<organism evidence="1 2">
    <name type="scientific">Chitinophaga pollutisoli</name>
    <dbReference type="NCBI Taxonomy" id="3133966"/>
    <lineage>
        <taxon>Bacteria</taxon>
        <taxon>Pseudomonadati</taxon>
        <taxon>Bacteroidota</taxon>
        <taxon>Chitinophagia</taxon>
        <taxon>Chitinophagales</taxon>
        <taxon>Chitinophagaceae</taxon>
        <taxon>Chitinophaga</taxon>
    </lineage>
</organism>
<dbReference type="RefSeq" id="WP_341838616.1">
    <property type="nucleotide sequence ID" value="NZ_CP149822.1"/>
</dbReference>
<name>A0ABZ2YVP4_9BACT</name>
<dbReference type="InterPro" id="IPR019238">
    <property type="entry name" value="AbiEi_2"/>
</dbReference>
<evidence type="ECO:0000313" key="1">
    <source>
        <dbReference type="EMBL" id="WZN43821.1"/>
    </source>
</evidence>
<proteinExistence type="predicted"/>
<accession>A0ABZ2YVP4</accession>
<gene>
    <name evidence="1" type="ORF">WJU16_12385</name>
</gene>
<keyword evidence="2" id="KW-1185">Reference proteome</keyword>
<evidence type="ECO:0000313" key="2">
    <source>
        <dbReference type="Proteomes" id="UP001485459"/>
    </source>
</evidence>
<protein>
    <submittedName>
        <fullName evidence="1">Type IV toxin-antitoxin system AbiEi family antitoxin</fullName>
    </submittedName>
</protein>
<dbReference type="EMBL" id="CP149822">
    <property type="protein sequence ID" value="WZN43821.1"/>
    <property type="molecule type" value="Genomic_DNA"/>
</dbReference>
<dbReference type="Pfam" id="PF09952">
    <property type="entry name" value="AbiEi_2"/>
    <property type="match status" value="1"/>
</dbReference>